<evidence type="ECO:0000313" key="1">
    <source>
        <dbReference type="EMBL" id="JAT79936.1"/>
    </source>
</evidence>
<sequence length="239" mass="26223">AIRALDVANSRAKRMPNDLNKRQDLESAVQNLQVTLLQSRPALEDKPQNNIIDLTDFVKDVSSEAEKLLGVTNKAKVSQNKPEIEQIKTECHKINVAAFRILNPADQPAGDDTSFTDILEVDHLGQECEDRVNKIKSAIENLKEKGVQDDLRTNSLPLIESCSLLRFATKSALATTQSVALDETLQDLNDLEKQIDKMLIPTEGAINIAKRCGGSAEMSAARMRVCAAAGGWRSCLLAE</sequence>
<feature type="non-terminal residue" evidence="1">
    <location>
        <position position="1"/>
    </location>
</feature>
<reference evidence="1" key="1">
    <citation type="submission" date="2015-09" db="EMBL/GenBank/DDBJ databases">
        <title>De novo assembly of Pectinophora gossypiella (Pink Bollworm) gut transcriptome.</title>
        <authorList>
            <person name="Tassone E.E."/>
        </authorList>
    </citation>
    <scope>NUCLEOTIDE SEQUENCE</scope>
</reference>
<dbReference type="EMBL" id="GDQN01011118">
    <property type="protein sequence ID" value="JAT79936.1"/>
    <property type="molecule type" value="Transcribed_RNA"/>
</dbReference>
<accession>A0A1E1VYX9</accession>
<dbReference type="AlphaFoldDB" id="A0A1E1VYX9"/>
<evidence type="ECO:0008006" key="2">
    <source>
        <dbReference type="Google" id="ProtNLM"/>
    </source>
</evidence>
<gene>
    <name evidence="1" type="ORF">g.1604</name>
</gene>
<dbReference type="OrthoDB" id="29742at2759"/>
<protein>
    <recommendedName>
        <fullName evidence="2">Vinculin</fullName>
    </recommendedName>
</protein>
<proteinExistence type="predicted"/>
<organism evidence="1">
    <name type="scientific">Pectinophora gossypiella</name>
    <name type="common">Cotton pink bollworm</name>
    <name type="synonym">Depressaria gossypiella</name>
    <dbReference type="NCBI Taxonomy" id="13191"/>
    <lineage>
        <taxon>Eukaryota</taxon>
        <taxon>Metazoa</taxon>
        <taxon>Ecdysozoa</taxon>
        <taxon>Arthropoda</taxon>
        <taxon>Hexapoda</taxon>
        <taxon>Insecta</taxon>
        <taxon>Pterygota</taxon>
        <taxon>Neoptera</taxon>
        <taxon>Endopterygota</taxon>
        <taxon>Lepidoptera</taxon>
        <taxon>Glossata</taxon>
        <taxon>Ditrysia</taxon>
        <taxon>Gelechioidea</taxon>
        <taxon>Gelechiidae</taxon>
        <taxon>Apatetrinae</taxon>
        <taxon>Pectinophora</taxon>
    </lineage>
</organism>
<name>A0A1E1VYX9_PECGO</name>